<sequence length="71" mass="8125">MLNRRFGYSLAAGAPRTTPTGQESAGSRWHASTMRAQASEHLRFDYWPRHWSIGLKRGQNLILLKRVSQSK</sequence>
<comment type="caution">
    <text evidence="2">The sequence shown here is derived from an EMBL/GenBank/DDBJ whole genome shotgun (WGS) entry which is preliminary data.</text>
</comment>
<organism evidence="2 3">
    <name type="scientific">Sporolactobacillus inulinus</name>
    <dbReference type="NCBI Taxonomy" id="2078"/>
    <lineage>
        <taxon>Bacteria</taxon>
        <taxon>Bacillati</taxon>
        <taxon>Bacillota</taxon>
        <taxon>Bacilli</taxon>
        <taxon>Bacillales</taxon>
        <taxon>Sporolactobacillaceae</taxon>
        <taxon>Sporolactobacillus</taxon>
    </lineage>
</organism>
<dbReference type="AlphaFoldDB" id="A0A4Y1ZGN8"/>
<evidence type="ECO:0000313" key="2">
    <source>
        <dbReference type="EMBL" id="GAY77648.1"/>
    </source>
</evidence>
<proteinExistence type="predicted"/>
<feature type="region of interest" description="Disordered" evidence="1">
    <location>
        <begin position="1"/>
        <end position="29"/>
    </location>
</feature>
<accession>A0A4Y1ZGN8</accession>
<dbReference type="EMBL" id="BEXB01000030">
    <property type="protein sequence ID" value="GAY77648.1"/>
    <property type="molecule type" value="Genomic_DNA"/>
</dbReference>
<dbReference type="Proteomes" id="UP000319716">
    <property type="component" value="Unassembled WGS sequence"/>
</dbReference>
<protein>
    <submittedName>
        <fullName evidence="2">Uncharacterized protein</fullName>
    </submittedName>
</protein>
<name>A0A4Y1ZGN8_9BACL</name>
<evidence type="ECO:0000313" key="3">
    <source>
        <dbReference type="Proteomes" id="UP000319716"/>
    </source>
</evidence>
<gene>
    <name evidence="2" type="ORF">NBRC111894_3202</name>
</gene>
<evidence type="ECO:0000256" key="1">
    <source>
        <dbReference type="SAM" id="MobiDB-lite"/>
    </source>
</evidence>
<reference evidence="2 3" key="1">
    <citation type="submission" date="2017-11" db="EMBL/GenBank/DDBJ databases">
        <title>Draft Genome Sequence of Sporolactobacillus inulinus NBRC 111894 Isolated from Koso, a Japanese Sugar-Vegetable Fermented Beverage.</title>
        <authorList>
            <person name="Chiou T.Y."/>
            <person name="Oshima K."/>
            <person name="Suda W."/>
            <person name="Hattori M."/>
            <person name="Takahashi T."/>
        </authorList>
    </citation>
    <scope>NUCLEOTIDE SEQUENCE [LARGE SCALE GENOMIC DNA]</scope>
    <source>
        <strain evidence="2 3">NBRC111894</strain>
    </source>
</reference>